<proteinExistence type="inferred from homology"/>
<feature type="compositionally biased region" description="Acidic residues" evidence="7">
    <location>
        <begin position="155"/>
        <end position="164"/>
    </location>
</feature>
<comment type="similarity">
    <text evidence="1 6">Belongs to the NusB family.</text>
</comment>
<dbReference type="HAMAP" id="MF_00073">
    <property type="entry name" value="NusB"/>
    <property type="match status" value="1"/>
</dbReference>
<sequence length="164" mass="18243">MKTARRRAREFAVQGIYQWQLNQLTAASIEKNLRENEYFVKADENLFRALLFGVLNEAPVLDEALSKHFERAPEEVNPVERAVLLVAALELLRHPDTPLAVIINEAIELAKTFGGAEGHRFVNGVLDKFAAEARPDECAAVRANRRGKRPAPAPADDEPSTDAE</sequence>
<reference evidence="9 10" key="1">
    <citation type="submission" date="2018-04" db="EMBL/GenBank/DDBJ databases">
        <title>Denitrifier Microvirgula.</title>
        <authorList>
            <person name="Anderson E."/>
            <person name="Jang J."/>
            <person name="Ishii S."/>
        </authorList>
    </citation>
    <scope>NUCLEOTIDE SEQUENCE [LARGE SCALE GENOMIC DNA]</scope>
    <source>
        <strain evidence="9 10">BE2.4</strain>
    </source>
</reference>
<dbReference type="InterPro" id="IPR011605">
    <property type="entry name" value="NusB_fam"/>
</dbReference>
<dbReference type="InterPro" id="IPR006027">
    <property type="entry name" value="NusB_RsmB_TIM44"/>
</dbReference>
<evidence type="ECO:0000256" key="7">
    <source>
        <dbReference type="SAM" id="MobiDB-lite"/>
    </source>
</evidence>
<evidence type="ECO:0000259" key="8">
    <source>
        <dbReference type="Pfam" id="PF01029"/>
    </source>
</evidence>
<dbReference type="OrthoDB" id="9789556at2"/>
<dbReference type="AlphaFoldDB" id="A0A2S0P6E8"/>
<evidence type="ECO:0000256" key="1">
    <source>
        <dbReference type="ARBA" id="ARBA00005952"/>
    </source>
</evidence>
<dbReference type="GO" id="GO:0005829">
    <property type="term" value="C:cytosol"/>
    <property type="evidence" value="ECO:0007669"/>
    <property type="project" value="TreeGrafter"/>
</dbReference>
<keyword evidence="5 6" id="KW-0804">Transcription</keyword>
<dbReference type="Gene3D" id="1.10.940.10">
    <property type="entry name" value="NusB-like"/>
    <property type="match status" value="1"/>
</dbReference>
<keyword evidence="3 6" id="KW-0694">RNA-binding</keyword>
<keyword evidence="2 6" id="KW-0889">Transcription antitermination</keyword>
<dbReference type="PANTHER" id="PTHR11078">
    <property type="entry name" value="N UTILIZATION SUBSTANCE PROTEIN B-RELATED"/>
    <property type="match status" value="1"/>
</dbReference>
<keyword evidence="10" id="KW-1185">Reference proteome</keyword>
<evidence type="ECO:0000313" key="10">
    <source>
        <dbReference type="Proteomes" id="UP000244173"/>
    </source>
</evidence>
<dbReference type="PANTHER" id="PTHR11078:SF3">
    <property type="entry name" value="ANTITERMINATION NUSB DOMAIN-CONTAINING PROTEIN"/>
    <property type="match status" value="1"/>
</dbReference>
<dbReference type="InterPro" id="IPR035926">
    <property type="entry name" value="NusB-like_sf"/>
</dbReference>
<dbReference type="GO" id="GO:0006353">
    <property type="term" value="P:DNA-templated transcription termination"/>
    <property type="evidence" value="ECO:0007669"/>
    <property type="project" value="UniProtKB-UniRule"/>
</dbReference>
<dbReference type="Proteomes" id="UP000244173">
    <property type="component" value="Chromosome"/>
</dbReference>
<accession>A0A2S0P6E8</accession>
<keyword evidence="4 6" id="KW-0805">Transcription regulation</keyword>
<name>A0A2S0P6E8_9NEIS</name>
<dbReference type="KEGG" id="maer:DAI18_01040"/>
<evidence type="ECO:0000256" key="4">
    <source>
        <dbReference type="ARBA" id="ARBA00023015"/>
    </source>
</evidence>
<dbReference type="RefSeq" id="WP_028499870.1">
    <property type="nucleotide sequence ID" value="NZ_CP028519.1"/>
</dbReference>
<dbReference type="GO" id="GO:0031564">
    <property type="term" value="P:transcription antitermination"/>
    <property type="evidence" value="ECO:0007669"/>
    <property type="project" value="UniProtKB-KW"/>
</dbReference>
<protein>
    <recommendedName>
        <fullName evidence="6">Transcription antitermination protein NusB</fullName>
    </recommendedName>
    <alternativeName>
        <fullName evidence="6">Antitermination factor NusB</fullName>
    </alternativeName>
</protein>
<evidence type="ECO:0000313" key="9">
    <source>
        <dbReference type="EMBL" id="AVY92779.1"/>
    </source>
</evidence>
<dbReference type="EMBL" id="CP028519">
    <property type="protein sequence ID" value="AVY92779.1"/>
    <property type="molecule type" value="Genomic_DNA"/>
</dbReference>
<dbReference type="NCBIfam" id="TIGR01951">
    <property type="entry name" value="nusB"/>
    <property type="match status" value="1"/>
</dbReference>
<evidence type="ECO:0000256" key="5">
    <source>
        <dbReference type="ARBA" id="ARBA00023163"/>
    </source>
</evidence>
<gene>
    <name evidence="6" type="primary">nusB</name>
    <name evidence="9" type="ORF">DAI18_01040</name>
</gene>
<comment type="function">
    <text evidence="6">Involved in transcription antitermination. Required for transcription of ribosomal RNA (rRNA) genes. Binds specifically to the boxA antiterminator sequence of the ribosomal RNA (rrn) operons.</text>
</comment>
<dbReference type="GO" id="GO:0003723">
    <property type="term" value="F:RNA binding"/>
    <property type="evidence" value="ECO:0007669"/>
    <property type="project" value="UniProtKB-UniRule"/>
</dbReference>
<dbReference type="SUPFAM" id="SSF48013">
    <property type="entry name" value="NusB-like"/>
    <property type="match status" value="1"/>
</dbReference>
<dbReference type="Pfam" id="PF01029">
    <property type="entry name" value="NusB"/>
    <property type="match status" value="1"/>
</dbReference>
<evidence type="ECO:0000256" key="2">
    <source>
        <dbReference type="ARBA" id="ARBA00022814"/>
    </source>
</evidence>
<evidence type="ECO:0000256" key="3">
    <source>
        <dbReference type="ARBA" id="ARBA00022884"/>
    </source>
</evidence>
<feature type="region of interest" description="Disordered" evidence="7">
    <location>
        <begin position="141"/>
        <end position="164"/>
    </location>
</feature>
<feature type="domain" description="NusB/RsmB/TIM44" evidence="8">
    <location>
        <begin position="6"/>
        <end position="130"/>
    </location>
</feature>
<organism evidence="9 10">
    <name type="scientific">Microvirgula aerodenitrificans</name>
    <dbReference type="NCBI Taxonomy" id="57480"/>
    <lineage>
        <taxon>Bacteria</taxon>
        <taxon>Pseudomonadati</taxon>
        <taxon>Pseudomonadota</taxon>
        <taxon>Betaproteobacteria</taxon>
        <taxon>Neisseriales</taxon>
        <taxon>Aquaspirillaceae</taxon>
        <taxon>Microvirgula</taxon>
    </lineage>
</organism>
<evidence type="ECO:0000256" key="6">
    <source>
        <dbReference type="HAMAP-Rule" id="MF_00073"/>
    </source>
</evidence>
<dbReference type="STRING" id="1122240.GCA_000620105_02931"/>